<dbReference type="Proteomes" id="UP000275510">
    <property type="component" value="Chromosome"/>
</dbReference>
<dbReference type="GO" id="GO:0016020">
    <property type="term" value="C:membrane"/>
    <property type="evidence" value="ECO:0007669"/>
    <property type="project" value="UniProtKB-SubCell"/>
</dbReference>
<keyword evidence="2" id="KW-0328">Glycosyltransferase</keyword>
<gene>
    <name evidence="6" type="primary">cps2F</name>
    <name evidence="7" type="ORF">NCTC10976_01741</name>
</gene>
<evidence type="ECO:0000256" key="1">
    <source>
        <dbReference type="ARBA" id="ARBA00004370"/>
    </source>
</evidence>
<proteinExistence type="predicted"/>
<evidence type="ECO:0000313" key="5">
    <source>
        <dbReference type="EMBL" id="AVY03764.1"/>
    </source>
</evidence>
<evidence type="ECO:0000313" key="8">
    <source>
        <dbReference type="Proteomes" id="UP000275510"/>
    </source>
</evidence>
<evidence type="ECO:0000313" key="6">
    <source>
        <dbReference type="EMBL" id="AVY03778.1"/>
    </source>
</evidence>
<dbReference type="EMBL" id="MG868951">
    <property type="protein sequence ID" value="AVY03764.1"/>
    <property type="molecule type" value="Genomic_DNA"/>
</dbReference>
<evidence type="ECO:0000256" key="3">
    <source>
        <dbReference type="ARBA" id="ARBA00022679"/>
    </source>
</evidence>
<dbReference type="InterPro" id="IPR008166">
    <property type="entry name" value="Glyco_transf_92"/>
</dbReference>
<dbReference type="RefSeq" id="WP_005602281.1">
    <property type="nucleotide sequence ID" value="NZ_CBDBSX010000039.1"/>
</dbReference>
<accession>A0A2Z3DEZ5</accession>
<dbReference type="EMBL" id="LR134515">
    <property type="protein sequence ID" value="VEJ17594.1"/>
    <property type="molecule type" value="Genomic_DNA"/>
</dbReference>
<dbReference type="GO" id="GO:0016757">
    <property type="term" value="F:glycosyltransferase activity"/>
    <property type="evidence" value="ECO:0007669"/>
    <property type="project" value="UniProtKB-KW"/>
</dbReference>
<evidence type="ECO:0000313" key="7">
    <source>
        <dbReference type="EMBL" id="VEJ17594.1"/>
    </source>
</evidence>
<keyword evidence="4" id="KW-0472">Membrane</keyword>
<evidence type="ECO:0000256" key="2">
    <source>
        <dbReference type="ARBA" id="ARBA00022676"/>
    </source>
</evidence>
<reference evidence="6" key="1">
    <citation type="journal article" date="2018" name="Vet. Microbiol.">
        <title>Comparative sequence analysis of the capsular polysaccharide loci of Actinobacillus pleuropneumoniae serovars 1-18, and development of two multiplex PCRs for comprehensive capsule typing.</title>
        <authorList>
            <consortium name="BRaDP1T consortium"/>
            <person name="Bosse J.T."/>
            <person name="Li Y."/>
            <person name="Fernandez Crespo R."/>
            <person name="Lacouture S."/>
            <person name="Gottschalk M."/>
            <person name="Sarkozi R."/>
            <person name="Fodor L."/>
            <person name="Casas Amoribieta M."/>
            <person name="Angen O."/>
            <person name="Nedbalcova K."/>
            <person name="Holden M.T."/>
            <person name="Maskell D.J."/>
            <person name="Tucker A.W."/>
            <person name="Wren B.W."/>
            <person name="Rycroft A.N."/>
            <person name="Langford P.R."/>
        </authorList>
    </citation>
    <scope>NUCLEOTIDE SEQUENCE</scope>
    <source>
        <strain evidence="5">7317/84</strain>
        <strain evidence="6">9712534</strain>
    </source>
</reference>
<name>A0A2Z3DEZ5_ACTPL</name>
<comment type="subcellular location">
    <subcellularLocation>
        <location evidence="1">Membrane</location>
    </subcellularLocation>
</comment>
<dbReference type="EMBL" id="MG868952">
    <property type="protein sequence ID" value="AVY03778.1"/>
    <property type="molecule type" value="Genomic_DNA"/>
</dbReference>
<sequence length="447" mass="52545">MDNCFKWSVVSTVKASIELIHNFINYYKGIGADKIYLYLDDVNDKDILNEYQKDKNVIITLCDDAYWNIDYGFDNFKFIGRPESIEERQKHNLCHVLKFCETEWLLSVDIDELIFSEYAISDLLLTIPENVFSLRIKPYEATYELCEPKSIKEVFLTKYFKHREKRFDDFFWNSVLPKESFHREGFFGHTVGKAFLRTSKDLKVPGIHNQYPLDSSLIDNFWFKEIKLLHFEALTPDIFIQKNINRANNIFKVSQLGRLESERVKYIADLYKQSGVEGLYKLYSSMHVLSSNVIESAKKLFLLEEIDINKQGHRNIGNYLTTIHNTIIVYNEEVNKVQSIEFNAIDSNNYSPVFFNFDINKGIGYFFFIKDKISYYLFPDENGYLVSYPSRKSIFYGVEVLDKINTQFAIFVLSSKLYLTITPKGEVRFRAEQVQAWEKISLLDDVN</sequence>
<dbReference type="AlphaFoldDB" id="A0A2Z3DEZ5"/>
<evidence type="ECO:0000256" key="4">
    <source>
        <dbReference type="ARBA" id="ARBA00023136"/>
    </source>
</evidence>
<dbReference type="Pfam" id="PF01697">
    <property type="entry name" value="Glyco_transf_92"/>
    <property type="match status" value="1"/>
</dbReference>
<keyword evidence="3" id="KW-0808">Transferase</keyword>
<protein>
    <submittedName>
        <fullName evidence="6">Capsular polysaccharide biosynthesis protein Cps2F</fullName>
    </submittedName>
    <submittedName>
        <fullName evidence="7">Domain of uncharacterized function (DUF23)</fullName>
    </submittedName>
</protein>
<reference evidence="7 8" key="2">
    <citation type="submission" date="2018-12" db="EMBL/GenBank/DDBJ databases">
        <authorList>
            <consortium name="Pathogen Informatics"/>
        </authorList>
    </citation>
    <scope>NUCLEOTIDE SEQUENCE [LARGE SCALE GENOMIC DNA]</scope>
    <source>
        <strain evidence="7 8">NCTC10976</strain>
    </source>
</reference>
<organism evidence="6">
    <name type="scientific">Actinobacillus pleuropneumoniae</name>
    <name type="common">Haemophilus pleuropneumoniae</name>
    <dbReference type="NCBI Taxonomy" id="715"/>
    <lineage>
        <taxon>Bacteria</taxon>
        <taxon>Pseudomonadati</taxon>
        <taxon>Pseudomonadota</taxon>
        <taxon>Gammaproteobacteria</taxon>
        <taxon>Pasteurellales</taxon>
        <taxon>Pasteurellaceae</taxon>
        <taxon>Actinobacillus</taxon>
    </lineage>
</organism>